<comment type="caution">
    <text evidence="3">The sequence shown here is derived from an EMBL/GenBank/DDBJ whole genome shotgun (WGS) entry which is preliminary data.</text>
</comment>
<dbReference type="Proteomes" id="UP001195483">
    <property type="component" value="Unassembled WGS sequence"/>
</dbReference>
<dbReference type="AlphaFoldDB" id="A0AAE0SYL0"/>
<feature type="compositionally biased region" description="Basic residues" evidence="1">
    <location>
        <begin position="183"/>
        <end position="206"/>
    </location>
</feature>
<keyword evidence="4" id="KW-1185">Reference proteome</keyword>
<reference evidence="3" key="3">
    <citation type="submission" date="2023-05" db="EMBL/GenBank/DDBJ databases">
        <authorList>
            <person name="Smith C.H."/>
        </authorList>
    </citation>
    <scope>NUCLEOTIDE SEQUENCE</scope>
    <source>
        <strain evidence="3">CHS0354</strain>
        <tissue evidence="3">Mantle</tissue>
    </source>
</reference>
<feature type="compositionally biased region" description="Basic and acidic residues" evidence="1">
    <location>
        <begin position="207"/>
        <end position="216"/>
    </location>
</feature>
<accession>A0AAE0SYL0</accession>
<gene>
    <name evidence="3" type="ORF">CHS0354_023570</name>
</gene>
<protein>
    <submittedName>
        <fullName evidence="3">Uncharacterized protein</fullName>
    </submittedName>
</protein>
<name>A0AAE0SYL0_9BIVA</name>
<evidence type="ECO:0000256" key="2">
    <source>
        <dbReference type="SAM" id="SignalP"/>
    </source>
</evidence>
<dbReference type="EMBL" id="JAEAOA010001419">
    <property type="protein sequence ID" value="KAK3600471.1"/>
    <property type="molecule type" value="Genomic_DNA"/>
</dbReference>
<sequence length="303" mass="34545">MTNTPYHLAILQIIMFLTLANSYALKKCHDGLFLHVIPETNEERCCIVVPIKRGEEFEICGKDGEADKVRPCPQGLYQPDNTNSASEVTCITPPQCIEGVENVESEVCVDGYCQKECICNVKAGKCGKFYYQCEDIPTNCPENKVHPNCSCVIQPQEANVASSFEVSSQETVTRSDINNGLKSKSRKRKGKKRKGKPRFPKEKKKSKLEQDKKRLESEIDKVKQELKSTTHDSISIQDKIKDNKKRCKGKMSKSDRLQNRIFNLHEKKLQIELMLVKLKRNLLCSNYKKIGYNSTLIDHPQET</sequence>
<feature type="chain" id="PRO_5041912059" evidence="2">
    <location>
        <begin position="23"/>
        <end position="303"/>
    </location>
</feature>
<evidence type="ECO:0000313" key="3">
    <source>
        <dbReference type="EMBL" id="KAK3600471.1"/>
    </source>
</evidence>
<organism evidence="3 4">
    <name type="scientific">Potamilus streckersoni</name>
    <dbReference type="NCBI Taxonomy" id="2493646"/>
    <lineage>
        <taxon>Eukaryota</taxon>
        <taxon>Metazoa</taxon>
        <taxon>Spiralia</taxon>
        <taxon>Lophotrochozoa</taxon>
        <taxon>Mollusca</taxon>
        <taxon>Bivalvia</taxon>
        <taxon>Autobranchia</taxon>
        <taxon>Heteroconchia</taxon>
        <taxon>Palaeoheterodonta</taxon>
        <taxon>Unionida</taxon>
        <taxon>Unionoidea</taxon>
        <taxon>Unionidae</taxon>
        <taxon>Ambleminae</taxon>
        <taxon>Lampsilini</taxon>
        <taxon>Potamilus</taxon>
    </lineage>
</organism>
<keyword evidence="2" id="KW-0732">Signal</keyword>
<proteinExistence type="predicted"/>
<evidence type="ECO:0000256" key="1">
    <source>
        <dbReference type="SAM" id="MobiDB-lite"/>
    </source>
</evidence>
<reference evidence="3" key="1">
    <citation type="journal article" date="2021" name="Genome Biol. Evol.">
        <title>A High-Quality Reference Genome for a Parasitic Bivalve with Doubly Uniparental Inheritance (Bivalvia: Unionida).</title>
        <authorList>
            <person name="Smith C.H."/>
        </authorList>
    </citation>
    <scope>NUCLEOTIDE SEQUENCE</scope>
    <source>
        <strain evidence="3">CHS0354</strain>
    </source>
</reference>
<feature type="signal peptide" evidence="2">
    <location>
        <begin position="1"/>
        <end position="22"/>
    </location>
</feature>
<reference evidence="3" key="2">
    <citation type="journal article" date="2021" name="Genome Biol. Evol.">
        <title>Developing a high-quality reference genome for a parasitic bivalve with doubly uniparental inheritance (Bivalvia: Unionida).</title>
        <authorList>
            <person name="Smith C.H."/>
        </authorList>
    </citation>
    <scope>NUCLEOTIDE SEQUENCE</scope>
    <source>
        <strain evidence="3">CHS0354</strain>
        <tissue evidence="3">Mantle</tissue>
    </source>
</reference>
<feature type="compositionally biased region" description="Polar residues" evidence="1">
    <location>
        <begin position="164"/>
        <end position="178"/>
    </location>
</feature>
<evidence type="ECO:0000313" key="4">
    <source>
        <dbReference type="Proteomes" id="UP001195483"/>
    </source>
</evidence>
<feature type="region of interest" description="Disordered" evidence="1">
    <location>
        <begin position="164"/>
        <end position="216"/>
    </location>
</feature>